<gene>
    <name evidence="6" type="ORF">IAA73_08960</name>
</gene>
<keyword evidence="4 6" id="KW-0067">ATP-binding</keyword>
<dbReference type="GO" id="GO:0016887">
    <property type="term" value="F:ATP hydrolysis activity"/>
    <property type="evidence" value="ECO:0007669"/>
    <property type="project" value="InterPro"/>
</dbReference>
<feature type="domain" description="ABC transporter" evidence="5">
    <location>
        <begin position="3"/>
        <end position="230"/>
    </location>
</feature>
<accession>A0A9D9HUJ0</accession>
<organism evidence="6 7">
    <name type="scientific">Candidatus Gallipaludibacter merdavium</name>
    <dbReference type="NCBI Taxonomy" id="2840839"/>
    <lineage>
        <taxon>Bacteria</taxon>
        <taxon>Pseudomonadati</taxon>
        <taxon>Bacteroidota</taxon>
        <taxon>Bacteroidia</taxon>
        <taxon>Bacteroidales</taxon>
        <taxon>Candidatus Gallipaludibacter</taxon>
    </lineage>
</organism>
<dbReference type="InterPro" id="IPR003593">
    <property type="entry name" value="AAA+_ATPase"/>
</dbReference>
<dbReference type="Proteomes" id="UP000823641">
    <property type="component" value="Unassembled WGS sequence"/>
</dbReference>
<dbReference type="EMBL" id="JADIMG010000084">
    <property type="protein sequence ID" value="MBO8460446.1"/>
    <property type="molecule type" value="Genomic_DNA"/>
</dbReference>
<dbReference type="PROSITE" id="PS50893">
    <property type="entry name" value="ABC_TRANSPORTER_2"/>
    <property type="match status" value="1"/>
</dbReference>
<evidence type="ECO:0000256" key="2">
    <source>
        <dbReference type="ARBA" id="ARBA00022448"/>
    </source>
</evidence>
<dbReference type="InterPro" id="IPR003439">
    <property type="entry name" value="ABC_transporter-like_ATP-bd"/>
</dbReference>
<dbReference type="SMART" id="SM00382">
    <property type="entry name" value="AAA"/>
    <property type="match status" value="1"/>
</dbReference>
<sequence>MSISITGLYKNFGSNSILKNIHFQAGAGEIVGLLGPNGAGKTTMMKIITGALSYDKGSVQVCGMEVKEARQEIAKRIGYLPEHNALYDDMYVREYLLYCAGLRNVKQAKERVEVLIQEVGLQPESHKKIGALSKGYKQRVGLAQALMANPEVLILDEPTTGLDPNQLDEIRSLIKRIGSNRTVLLSTHILQEVKIMCTRAVVINHGSLVTDLTDLQQTERTTGELLLDIELTHPISMEKWSSIEHVIKAEAISEKRVRLTIDDDIRNDLFQMAVADNNPILHLQLHGHTLEEIFRKYTQASE</sequence>
<reference evidence="6" key="2">
    <citation type="journal article" date="2021" name="PeerJ">
        <title>Extensive microbial diversity within the chicken gut microbiome revealed by metagenomics and culture.</title>
        <authorList>
            <person name="Gilroy R."/>
            <person name="Ravi A."/>
            <person name="Getino M."/>
            <person name="Pursley I."/>
            <person name="Horton D.L."/>
            <person name="Alikhan N.F."/>
            <person name="Baker D."/>
            <person name="Gharbi K."/>
            <person name="Hall N."/>
            <person name="Watson M."/>
            <person name="Adriaenssens E.M."/>
            <person name="Foster-Nyarko E."/>
            <person name="Jarju S."/>
            <person name="Secka A."/>
            <person name="Antonio M."/>
            <person name="Oren A."/>
            <person name="Chaudhuri R.R."/>
            <person name="La Ragione R."/>
            <person name="Hildebrand F."/>
            <person name="Pallen M.J."/>
        </authorList>
    </citation>
    <scope>NUCLEOTIDE SEQUENCE</scope>
    <source>
        <strain evidence="6">G3-3990</strain>
    </source>
</reference>
<comment type="caution">
    <text evidence="6">The sequence shown here is derived from an EMBL/GenBank/DDBJ whole genome shotgun (WGS) entry which is preliminary data.</text>
</comment>
<dbReference type="AlphaFoldDB" id="A0A9D9HUJ0"/>
<dbReference type="PANTHER" id="PTHR43335">
    <property type="entry name" value="ABC TRANSPORTER, ATP-BINDING PROTEIN"/>
    <property type="match status" value="1"/>
</dbReference>
<evidence type="ECO:0000256" key="3">
    <source>
        <dbReference type="ARBA" id="ARBA00022741"/>
    </source>
</evidence>
<proteinExistence type="inferred from homology"/>
<dbReference type="GO" id="GO:0005524">
    <property type="term" value="F:ATP binding"/>
    <property type="evidence" value="ECO:0007669"/>
    <property type="project" value="UniProtKB-KW"/>
</dbReference>
<dbReference type="Pfam" id="PF00005">
    <property type="entry name" value="ABC_tran"/>
    <property type="match status" value="1"/>
</dbReference>
<evidence type="ECO:0000256" key="1">
    <source>
        <dbReference type="ARBA" id="ARBA00005417"/>
    </source>
</evidence>
<name>A0A9D9HUJ0_9BACT</name>
<keyword evidence="3" id="KW-0547">Nucleotide-binding</keyword>
<reference evidence="6" key="1">
    <citation type="submission" date="2020-10" db="EMBL/GenBank/DDBJ databases">
        <authorList>
            <person name="Gilroy R."/>
        </authorList>
    </citation>
    <scope>NUCLEOTIDE SEQUENCE</scope>
    <source>
        <strain evidence="6">G3-3990</strain>
    </source>
</reference>
<dbReference type="Gene3D" id="3.40.50.300">
    <property type="entry name" value="P-loop containing nucleotide triphosphate hydrolases"/>
    <property type="match status" value="1"/>
</dbReference>
<evidence type="ECO:0000313" key="7">
    <source>
        <dbReference type="Proteomes" id="UP000823641"/>
    </source>
</evidence>
<comment type="similarity">
    <text evidence="1">Belongs to the ABC transporter superfamily.</text>
</comment>
<evidence type="ECO:0000259" key="5">
    <source>
        <dbReference type="PROSITE" id="PS50893"/>
    </source>
</evidence>
<protein>
    <submittedName>
        <fullName evidence="6">ATP-binding cassette domain-containing protein</fullName>
    </submittedName>
</protein>
<dbReference type="InterPro" id="IPR027417">
    <property type="entry name" value="P-loop_NTPase"/>
</dbReference>
<evidence type="ECO:0000256" key="4">
    <source>
        <dbReference type="ARBA" id="ARBA00022840"/>
    </source>
</evidence>
<evidence type="ECO:0000313" key="6">
    <source>
        <dbReference type="EMBL" id="MBO8460446.1"/>
    </source>
</evidence>
<dbReference type="SUPFAM" id="SSF52540">
    <property type="entry name" value="P-loop containing nucleoside triphosphate hydrolases"/>
    <property type="match status" value="1"/>
</dbReference>
<keyword evidence="2" id="KW-0813">Transport</keyword>